<keyword evidence="5 7" id="KW-0548">Nucleotidyltransferase</keyword>
<comment type="function">
    <text evidence="7">Catalyzes the formation of 4-diphosphocytidyl-2-C-methyl-D-erythritol from CTP and 2-C-methyl-D-erythritol 4-phosphate (MEP).</text>
</comment>
<dbReference type="InterPro" id="IPR029044">
    <property type="entry name" value="Nucleotide-diphossugar_trans"/>
</dbReference>
<evidence type="ECO:0000256" key="5">
    <source>
        <dbReference type="ARBA" id="ARBA00022695"/>
    </source>
</evidence>
<dbReference type="SUPFAM" id="SSF53448">
    <property type="entry name" value="Nucleotide-diphospho-sugar transferases"/>
    <property type="match status" value="1"/>
</dbReference>
<feature type="site" description="Transition state stabilizer" evidence="7">
    <location>
        <position position="17"/>
    </location>
</feature>
<dbReference type="CDD" id="cd02516">
    <property type="entry name" value="CDP-ME_synthetase"/>
    <property type="match status" value="1"/>
</dbReference>
<evidence type="ECO:0000256" key="2">
    <source>
        <dbReference type="ARBA" id="ARBA00004787"/>
    </source>
</evidence>
<dbReference type="PROSITE" id="PS01295">
    <property type="entry name" value="ISPD"/>
    <property type="match status" value="1"/>
</dbReference>
<evidence type="ECO:0000313" key="8">
    <source>
        <dbReference type="EMBL" id="RIY40858.1"/>
    </source>
</evidence>
<proteinExistence type="inferred from homology"/>
<dbReference type="EC" id="2.7.7.60" evidence="7"/>
<accession>A0A3A1YUJ6</accession>
<dbReference type="InterPro" id="IPR018294">
    <property type="entry name" value="ISPD_synthase_CS"/>
</dbReference>
<comment type="pathway">
    <text evidence="2 7">Isoprenoid biosynthesis; isopentenyl diphosphate biosynthesis via DXP pathway; isopentenyl diphosphate from 1-deoxy-D-xylulose 5-phosphate: step 2/6.</text>
</comment>
<dbReference type="PANTHER" id="PTHR32125">
    <property type="entry name" value="2-C-METHYL-D-ERYTHRITOL 4-PHOSPHATE CYTIDYLYLTRANSFERASE, CHLOROPLASTIC"/>
    <property type="match status" value="1"/>
</dbReference>
<comment type="caution">
    <text evidence="8">The sequence shown here is derived from an EMBL/GenBank/DDBJ whole genome shotgun (WGS) entry which is preliminary data.</text>
</comment>
<feature type="site" description="Transition state stabilizer" evidence="7">
    <location>
        <position position="30"/>
    </location>
</feature>
<dbReference type="RefSeq" id="WP_119516177.1">
    <property type="nucleotide sequence ID" value="NZ_NQYH01000006.1"/>
</dbReference>
<keyword evidence="6 7" id="KW-0414">Isoprene biosynthesis</keyword>
<dbReference type="Gene3D" id="3.90.550.10">
    <property type="entry name" value="Spore Coat Polysaccharide Biosynthesis Protein SpsA, Chain A"/>
    <property type="match status" value="1"/>
</dbReference>
<dbReference type="Proteomes" id="UP000266206">
    <property type="component" value="Unassembled WGS sequence"/>
</dbReference>
<comment type="catalytic activity">
    <reaction evidence="1 7">
        <text>2-C-methyl-D-erythritol 4-phosphate + CTP + H(+) = 4-CDP-2-C-methyl-D-erythritol + diphosphate</text>
        <dbReference type="Rhea" id="RHEA:13429"/>
        <dbReference type="ChEBI" id="CHEBI:15378"/>
        <dbReference type="ChEBI" id="CHEBI:33019"/>
        <dbReference type="ChEBI" id="CHEBI:37563"/>
        <dbReference type="ChEBI" id="CHEBI:57823"/>
        <dbReference type="ChEBI" id="CHEBI:58262"/>
        <dbReference type="EC" id="2.7.7.60"/>
    </reaction>
</comment>
<dbReference type="OrthoDB" id="9806837at2"/>
<dbReference type="InterPro" id="IPR001228">
    <property type="entry name" value="IspD"/>
</dbReference>
<gene>
    <name evidence="7 8" type="primary">ispD</name>
    <name evidence="8" type="ORF">CJP73_08665</name>
</gene>
<evidence type="ECO:0000256" key="1">
    <source>
        <dbReference type="ARBA" id="ARBA00001282"/>
    </source>
</evidence>
<name>A0A3A1YUJ6_9BURK</name>
<organism evidence="8 9">
    <name type="scientific">Neopusillimonas maritima</name>
    <dbReference type="NCBI Taxonomy" id="2026239"/>
    <lineage>
        <taxon>Bacteria</taxon>
        <taxon>Pseudomonadati</taxon>
        <taxon>Pseudomonadota</taxon>
        <taxon>Betaproteobacteria</taxon>
        <taxon>Burkholderiales</taxon>
        <taxon>Alcaligenaceae</taxon>
        <taxon>Neopusillimonas</taxon>
    </lineage>
</organism>
<dbReference type="GO" id="GO:0050518">
    <property type="term" value="F:2-C-methyl-D-erythritol 4-phosphate cytidylyltransferase activity"/>
    <property type="evidence" value="ECO:0007669"/>
    <property type="project" value="UniProtKB-UniRule"/>
</dbReference>
<evidence type="ECO:0000256" key="6">
    <source>
        <dbReference type="ARBA" id="ARBA00023229"/>
    </source>
</evidence>
<evidence type="ECO:0000256" key="3">
    <source>
        <dbReference type="ARBA" id="ARBA00009789"/>
    </source>
</evidence>
<dbReference type="InterPro" id="IPR050088">
    <property type="entry name" value="IspD/TarI_cytidylyltransf_bact"/>
</dbReference>
<evidence type="ECO:0000256" key="7">
    <source>
        <dbReference type="HAMAP-Rule" id="MF_00108"/>
    </source>
</evidence>
<sequence>MSKKIIAIVPAAGVGQRALDTSNEGAAVPKQYRLLKGKPMLRWSVEALLADPRVEQVRVVVAVDDPRAQAVLDGLARVVVRPVGGPTRAETVSAGLADAALDADAWVLVHDAARPGLPLSSLNRLIDICLYEQQGGLLALPVADTVKKAHKAAAFAPAEGCVLTGTAGKPATRYAVAGTLSRESLWLAQTPQMFPAELLRKALLQAHRAGVEITDEASAMERYGVEPRLIPGDPRNFKVTWPSDFDLMEKWL</sequence>
<feature type="site" description="Positions MEP for the nucleophilic attack" evidence="7">
    <location>
        <position position="182"/>
    </location>
</feature>
<keyword evidence="4 7" id="KW-0808">Transferase</keyword>
<dbReference type="Pfam" id="PF01128">
    <property type="entry name" value="IspD"/>
    <property type="match status" value="2"/>
</dbReference>
<dbReference type="NCBIfam" id="TIGR00453">
    <property type="entry name" value="ispD"/>
    <property type="match status" value="1"/>
</dbReference>
<dbReference type="GO" id="GO:0019288">
    <property type="term" value="P:isopentenyl diphosphate biosynthetic process, methylerythritol 4-phosphate pathway"/>
    <property type="evidence" value="ECO:0007669"/>
    <property type="project" value="UniProtKB-UniRule"/>
</dbReference>
<evidence type="ECO:0000256" key="4">
    <source>
        <dbReference type="ARBA" id="ARBA00022679"/>
    </source>
</evidence>
<dbReference type="AlphaFoldDB" id="A0A3A1YUJ6"/>
<dbReference type="HAMAP" id="MF_00108">
    <property type="entry name" value="IspD"/>
    <property type="match status" value="1"/>
</dbReference>
<reference evidence="8 9" key="1">
    <citation type="submission" date="2017-08" db="EMBL/GenBank/DDBJ databases">
        <title>Pusillimonas indicus sp. nov., a member of the family Alcaligenaceae isolated from surface seawater.</title>
        <authorList>
            <person name="Li J."/>
        </authorList>
    </citation>
    <scope>NUCLEOTIDE SEQUENCE [LARGE SCALE GENOMIC DNA]</scope>
    <source>
        <strain evidence="8 9">L52-1-41</strain>
    </source>
</reference>
<dbReference type="PANTHER" id="PTHR32125:SF4">
    <property type="entry name" value="2-C-METHYL-D-ERYTHRITOL 4-PHOSPHATE CYTIDYLYLTRANSFERASE, CHLOROPLASTIC"/>
    <property type="match status" value="1"/>
</dbReference>
<evidence type="ECO:0000313" key="9">
    <source>
        <dbReference type="Proteomes" id="UP000266206"/>
    </source>
</evidence>
<comment type="similarity">
    <text evidence="3 7">Belongs to the IspD/TarI cytidylyltransferase family. IspD subfamily.</text>
</comment>
<protein>
    <recommendedName>
        <fullName evidence="7">2-C-methyl-D-erythritol 4-phosphate cytidylyltransferase</fullName>
        <ecNumber evidence="7">2.7.7.60</ecNumber>
    </recommendedName>
    <alternativeName>
        <fullName evidence="7">4-diphosphocytidyl-2C-methyl-D-erythritol synthase</fullName>
    </alternativeName>
    <alternativeName>
        <fullName evidence="7">MEP cytidylyltransferase</fullName>
        <shortName evidence="7">MCT</shortName>
    </alternativeName>
</protein>
<dbReference type="UniPathway" id="UPA00056">
    <property type="reaction ID" value="UER00093"/>
</dbReference>
<dbReference type="EMBL" id="NQYH01000006">
    <property type="protein sequence ID" value="RIY40858.1"/>
    <property type="molecule type" value="Genomic_DNA"/>
</dbReference>
<feature type="site" description="Positions MEP for the nucleophilic attack" evidence="7">
    <location>
        <position position="238"/>
    </location>
</feature>
<dbReference type="InterPro" id="IPR034683">
    <property type="entry name" value="IspD/TarI"/>
</dbReference>